<reference evidence="2" key="1">
    <citation type="submission" date="2014-08" db="EMBL/GenBank/DDBJ databases">
        <authorList>
            <person name="Moulin L."/>
        </authorList>
    </citation>
    <scope>NUCLEOTIDE SEQUENCE [LARGE SCALE GENOMIC DNA]</scope>
</reference>
<dbReference type="AlphaFoldDB" id="A0A090DJD1"/>
<evidence type="ECO:0000313" key="1">
    <source>
        <dbReference type="EMBL" id="CDX16152.1"/>
    </source>
</evidence>
<sequence length="134" mass="15423">MASWSEIERIRKDTAAARSIARLLFASEREALTEWETGFVESIIGYVDDELTTRQVEKLLEVRDSLVLVAEYRGFSISRLLRNCYEARLDLSEDDEDWITELYANGHHSIRRGQVVRLMRCARQLGLIDESSAA</sequence>
<dbReference type="EMBL" id="CCMZ01000013">
    <property type="protein sequence ID" value="CDX16152.1"/>
    <property type="molecule type" value="Genomic_DNA"/>
</dbReference>
<dbReference type="Proteomes" id="UP000045285">
    <property type="component" value="Unassembled WGS sequence"/>
</dbReference>
<name>A0A090DJD1_MESPL</name>
<keyword evidence="2" id="KW-1185">Reference proteome</keyword>
<evidence type="ECO:0000313" key="2">
    <source>
        <dbReference type="Proteomes" id="UP000045285"/>
    </source>
</evidence>
<protein>
    <submittedName>
        <fullName evidence="1">Uncharacterized protein</fullName>
    </submittedName>
</protein>
<gene>
    <name evidence="1" type="ORF">MPL3356_200074</name>
</gene>
<organism evidence="1 2">
    <name type="scientific">Mesorhizobium plurifarium</name>
    <dbReference type="NCBI Taxonomy" id="69974"/>
    <lineage>
        <taxon>Bacteria</taxon>
        <taxon>Pseudomonadati</taxon>
        <taxon>Pseudomonadota</taxon>
        <taxon>Alphaproteobacteria</taxon>
        <taxon>Hyphomicrobiales</taxon>
        <taxon>Phyllobacteriaceae</taxon>
        <taxon>Mesorhizobium</taxon>
    </lineage>
</organism>
<proteinExistence type="predicted"/>
<accession>A0A090DJD1</accession>